<protein>
    <submittedName>
        <fullName evidence="2">Uncharacterized protein</fullName>
    </submittedName>
</protein>
<accession>A0A4Z2HM30</accession>
<reference evidence="2 3" key="1">
    <citation type="submission" date="2019-03" db="EMBL/GenBank/DDBJ databases">
        <title>First draft genome of Liparis tanakae, snailfish: a comprehensive survey of snailfish specific genes.</title>
        <authorList>
            <person name="Kim W."/>
            <person name="Song I."/>
            <person name="Jeong J.-H."/>
            <person name="Kim D."/>
            <person name="Kim S."/>
            <person name="Ryu S."/>
            <person name="Song J.Y."/>
            <person name="Lee S.K."/>
        </authorList>
    </citation>
    <scope>NUCLEOTIDE SEQUENCE [LARGE SCALE GENOMIC DNA]</scope>
    <source>
        <tissue evidence="2">Muscle</tissue>
    </source>
</reference>
<feature type="compositionally biased region" description="Basic and acidic residues" evidence="1">
    <location>
        <begin position="45"/>
        <end position="55"/>
    </location>
</feature>
<sequence>MTPHGGAAAWYGERLAELEESNSTDVNEKLNTRTSPQQTPPRGGRALEEDLRDALHPPSKRGVFFTPLPRTPPGSRERTS</sequence>
<evidence type="ECO:0000256" key="1">
    <source>
        <dbReference type="SAM" id="MobiDB-lite"/>
    </source>
</evidence>
<evidence type="ECO:0000313" key="2">
    <source>
        <dbReference type="EMBL" id="TNN66949.1"/>
    </source>
</evidence>
<evidence type="ECO:0000313" key="3">
    <source>
        <dbReference type="Proteomes" id="UP000314294"/>
    </source>
</evidence>
<gene>
    <name evidence="2" type="ORF">EYF80_022866</name>
</gene>
<dbReference type="EMBL" id="SRLO01000212">
    <property type="protein sequence ID" value="TNN66949.1"/>
    <property type="molecule type" value="Genomic_DNA"/>
</dbReference>
<proteinExistence type="predicted"/>
<comment type="caution">
    <text evidence="2">The sequence shown here is derived from an EMBL/GenBank/DDBJ whole genome shotgun (WGS) entry which is preliminary data.</text>
</comment>
<dbReference type="Proteomes" id="UP000314294">
    <property type="component" value="Unassembled WGS sequence"/>
</dbReference>
<dbReference type="AlphaFoldDB" id="A0A4Z2HM30"/>
<organism evidence="2 3">
    <name type="scientific">Liparis tanakae</name>
    <name type="common">Tanaka's snailfish</name>
    <dbReference type="NCBI Taxonomy" id="230148"/>
    <lineage>
        <taxon>Eukaryota</taxon>
        <taxon>Metazoa</taxon>
        <taxon>Chordata</taxon>
        <taxon>Craniata</taxon>
        <taxon>Vertebrata</taxon>
        <taxon>Euteleostomi</taxon>
        <taxon>Actinopterygii</taxon>
        <taxon>Neopterygii</taxon>
        <taxon>Teleostei</taxon>
        <taxon>Neoteleostei</taxon>
        <taxon>Acanthomorphata</taxon>
        <taxon>Eupercaria</taxon>
        <taxon>Perciformes</taxon>
        <taxon>Cottioidei</taxon>
        <taxon>Cottales</taxon>
        <taxon>Liparidae</taxon>
        <taxon>Liparis</taxon>
    </lineage>
</organism>
<name>A0A4Z2HM30_9TELE</name>
<keyword evidence="3" id="KW-1185">Reference proteome</keyword>
<feature type="region of interest" description="Disordered" evidence="1">
    <location>
        <begin position="19"/>
        <end position="80"/>
    </location>
</feature>